<organism evidence="1">
    <name type="scientific">Arundo donax</name>
    <name type="common">Giant reed</name>
    <name type="synonym">Donax arundinaceus</name>
    <dbReference type="NCBI Taxonomy" id="35708"/>
    <lineage>
        <taxon>Eukaryota</taxon>
        <taxon>Viridiplantae</taxon>
        <taxon>Streptophyta</taxon>
        <taxon>Embryophyta</taxon>
        <taxon>Tracheophyta</taxon>
        <taxon>Spermatophyta</taxon>
        <taxon>Magnoliopsida</taxon>
        <taxon>Liliopsida</taxon>
        <taxon>Poales</taxon>
        <taxon>Poaceae</taxon>
        <taxon>PACMAD clade</taxon>
        <taxon>Arundinoideae</taxon>
        <taxon>Arundineae</taxon>
        <taxon>Arundo</taxon>
    </lineage>
</organism>
<reference evidence="1" key="1">
    <citation type="submission" date="2014-09" db="EMBL/GenBank/DDBJ databases">
        <authorList>
            <person name="Magalhaes I.L.F."/>
            <person name="Oliveira U."/>
            <person name="Santos F.R."/>
            <person name="Vidigal T.H.D.A."/>
            <person name="Brescovit A.D."/>
            <person name="Santos A.J."/>
        </authorList>
    </citation>
    <scope>NUCLEOTIDE SEQUENCE</scope>
    <source>
        <tissue evidence="1">Shoot tissue taken approximately 20 cm above the soil surface</tissue>
    </source>
</reference>
<protein>
    <submittedName>
        <fullName evidence="1">Uncharacterized protein</fullName>
    </submittedName>
</protein>
<proteinExistence type="predicted"/>
<dbReference type="AlphaFoldDB" id="A0A0A8Y3B4"/>
<evidence type="ECO:0000313" key="1">
    <source>
        <dbReference type="EMBL" id="JAD20284.1"/>
    </source>
</evidence>
<name>A0A0A8Y3B4_ARUDO</name>
<reference evidence="1" key="2">
    <citation type="journal article" date="2015" name="Data Brief">
        <title>Shoot transcriptome of the giant reed, Arundo donax.</title>
        <authorList>
            <person name="Barrero R.A."/>
            <person name="Guerrero F.D."/>
            <person name="Moolhuijzen P."/>
            <person name="Goolsby J.A."/>
            <person name="Tidwell J."/>
            <person name="Bellgard S.E."/>
            <person name="Bellgard M.I."/>
        </authorList>
    </citation>
    <scope>NUCLEOTIDE SEQUENCE</scope>
    <source>
        <tissue evidence="1">Shoot tissue taken approximately 20 cm above the soil surface</tissue>
    </source>
</reference>
<dbReference type="EMBL" id="GBRH01277611">
    <property type="protein sequence ID" value="JAD20284.1"/>
    <property type="molecule type" value="Transcribed_RNA"/>
</dbReference>
<sequence length="35" mass="4132">MKQNIKKRSYHVAMLQVCVPLNLWCWPLRKGCSIS</sequence>
<accession>A0A0A8Y3B4</accession>